<name>A0A4D7ALT7_9FIRM</name>
<gene>
    <name evidence="2" type="ORF">EIO64_04500</name>
</gene>
<dbReference type="RefSeq" id="WP_136890863.1">
    <property type="nucleotide sequence ID" value="NZ_CP034413.3"/>
</dbReference>
<organism evidence="2 3">
    <name type="scientific">Dysosmobacter welbionis</name>
    <dbReference type="NCBI Taxonomy" id="2093857"/>
    <lineage>
        <taxon>Bacteria</taxon>
        <taxon>Bacillati</taxon>
        <taxon>Bacillota</taxon>
        <taxon>Clostridia</taxon>
        <taxon>Eubacteriales</taxon>
        <taxon>Oscillospiraceae</taxon>
        <taxon>Dysosmobacter</taxon>
    </lineage>
</organism>
<dbReference type="Pfam" id="PF06605">
    <property type="entry name" value="Prophage_tail"/>
    <property type="match status" value="1"/>
</dbReference>
<dbReference type="Pfam" id="PF13884">
    <property type="entry name" value="Peptidase_S74"/>
    <property type="match status" value="1"/>
</dbReference>
<dbReference type="Gene3D" id="1.10.10.10">
    <property type="entry name" value="Winged helix-like DNA-binding domain superfamily/Winged helix DNA-binding domain"/>
    <property type="match status" value="1"/>
</dbReference>
<proteinExistence type="predicted"/>
<evidence type="ECO:0000259" key="1">
    <source>
        <dbReference type="PROSITE" id="PS51688"/>
    </source>
</evidence>
<reference evidence="3" key="1">
    <citation type="submission" date="2018-12" db="EMBL/GenBank/DDBJ databases">
        <title>Dusodibacter welbiota gen. nov., sp. nov., isolated from human faeces and emended description of the Oscillibacter genus.</title>
        <authorList>
            <person name="Le Roy T."/>
            <person name="Van der Smissen P."/>
            <person name="Delzenne N."/>
            <person name="Muccioli G."/>
            <person name="Collet J.F."/>
            <person name="Cani P.D."/>
        </authorList>
    </citation>
    <scope>NUCLEOTIDE SEQUENCE [LARGE SCALE GENOMIC DNA]</scope>
    <source>
        <strain evidence="3">J115</strain>
    </source>
</reference>
<dbReference type="InterPro" id="IPR030392">
    <property type="entry name" value="S74_ICA"/>
</dbReference>
<dbReference type="InterPro" id="IPR036388">
    <property type="entry name" value="WH-like_DNA-bd_sf"/>
</dbReference>
<keyword evidence="3" id="KW-1185">Reference proteome</keyword>
<dbReference type="InterPro" id="IPR010572">
    <property type="entry name" value="Tail_dom"/>
</dbReference>
<evidence type="ECO:0000313" key="2">
    <source>
        <dbReference type="EMBL" id="QCI58571.1"/>
    </source>
</evidence>
<evidence type="ECO:0000313" key="3">
    <source>
        <dbReference type="Proteomes" id="UP000298642"/>
    </source>
</evidence>
<sequence length="885" mass="96768">MYSVYADGVCIYNDAFALDNMKLASPKLTLEDNAAGSFVMTVPPSNLGYSTIIRMVTDIAVHKDGKEIWAGRVLSENEDFYRNRVLTCEGELAFFNDSTQPPAEYAGGTIREYLEAMIAIHNAKVGDNRKFTIGIVTVVDEDFPTYYTNYEKTITILNALVAQYGGHLRVRKEDGIRYLDYLADYPDTCSQTIQFGSNLIEHTKGWDMTEFATVIVPLGNRLDKSEIEALDAYLTVESVNEGSLYVQSSEAVKTYGWIEKTVTWDSVSDPEALLEKAKAYLADLQFDNMELEVSALDLHYLNANVEAVKLLDEIRVISRPHGLDRVFPVTKLEIPLDSPENTQFTLGDTVQTSLTSVNNQISAAILEKIEGLPKAHNILKEAKENATQIMTAATTGYITITRDEYGSDTLYISNIRDYTKADKLWKWNMNGLGYSKDYGKTFGLAITMDGSIVADYITTGVLNADVIRAGTLKDYGGNFSLDFESGKLTMKKGSIDIGDGNFTVDEEGNLTARRGTFAGTLAAAKGTFSGTLVGVDGNFKGVVQASDFLDRAGNSMMDDERFKSKYLSVYGLTVTNGVRTTFAVDSSGSVTIDGKVTLSAGSTINWASVTNQNLTSNPAYSLASTANANAATAKSAADDAYDEASAAWSRANKAYQDRCTDQNVFDVLTSGGTKFGIFSDSYSGRLYINADYIRSGTINADYIDLSCDYGGFCKGHGSDGQHTTYGAMMYGSNGPGWEPYIIVTNAGARISGTGADLVVSGGITMSEEPSYGSDLRIKNSIDYDLASYEAFFLALKPSTFKYNKGTSGRKHFGFIAQDVEQAMLDTGLTSDQLAALVKDPVKEILSDGIIDYRYSIRYGELIALNTHMIQKLYQMVEELLQQKEG</sequence>
<dbReference type="Proteomes" id="UP000298642">
    <property type="component" value="Chromosome"/>
</dbReference>
<dbReference type="PROSITE" id="PS51688">
    <property type="entry name" value="ICA"/>
    <property type="match status" value="1"/>
</dbReference>
<feature type="domain" description="Peptidase S74" evidence="1">
    <location>
        <begin position="773"/>
        <end position="883"/>
    </location>
</feature>
<protein>
    <submittedName>
        <fullName evidence="2">Phage tail protein</fullName>
    </submittedName>
</protein>
<dbReference type="AlphaFoldDB" id="A0A4D7ALT7"/>
<dbReference type="EMBL" id="CP034413">
    <property type="protein sequence ID" value="QCI58571.1"/>
    <property type="molecule type" value="Genomic_DNA"/>
</dbReference>
<dbReference type="KEGG" id="obj:EIO64_04500"/>
<accession>A0A4D7ALT7</accession>